<dbReference type="PROSITE" id="PS50943">
    <property type="entry name" value="HTH_CROC1"/>
    <property type="match status" value="1"/>
</dbReference>
<proteinExistence type="predicted"/>
<dbReference type="AlphaFoldDB" id="H8GJE8"/>
<dbReference type="eggNOG" id="COG1396">
    <property type="taxonomic scope" value="Bacteria"/>
</dbReference>
<accession>H8GJE8</accession>
<sequence>MKHGNDFDKHDNQASALGDFLRAARERLAPEDFGLSKGQRRRTKGLRREEVADLCGISTTWYTWMEQGRTTAISVATLAELATGLRLTEAERAYLFQLAGRTDPALPHEKHEGPAPYEALVAAIRSPAYILDRYWDAIAWNQAAAKLFCDWLVSPLGQREKFAPNLLRYVFLHSNAPNLILDWEERAWRLVAEYRADSAGLRHDAVHQALVDELQAVSPVFKEAWRSQKVLAREGGSRGFLLPKEGKRFYWQYTLRMAQQNEIKLVVLHPQDCDEGFY</sequence>
<dbReference type="PANTHER" id="PTHR35010">
    <property type="entry name" value="BLL4672 PROTEIN-RELATED"/>
    <property type="match status" value="1"/>
</dbReference>
<dbReference type="Gene3D" id="3.30.450.180">
    <property type="match status" value="1"/>
</dbReference>
<dbReference type="CDD" id="cd00093">
    <property type="entry name" value="HTH_XRE"/>
    <property type="match status" value="1"/>
</dbReference>
<dbReference type="InterPro" id="IPR041413">
    <property type="entry name" value="MLTR_LBD"/>
</dbReference>
<dbReference type="SUPFAM" id="SSF47413">
    <property type="entry name" value="lambda repressor-like DNA-binding domains"/>
    <property type="match status" value="1"/>
</dbReference>
<dbReference type="GO" id="GO:0003677">
    <property type="term" value="F:DNA binding"/>
    <property type="evidence" value="ECO:0007669"/>
    <property type="project" value="InterPro"/>
</dbReference>
<dbReference type="HOGENOM" id="CLU_057862_2_1_6"/>
<dbReference type="Gene3D" id="1.10.260.40">
    <property type="entry name" value="lambda repressor-like DNA-binding domains"/>
    <property type="match status" value="1"/>
</dbReference>
<dbReference type="PANTHER" id="PTHR35010:SF2">
    <property type="entry name" value="BLL4672 PROTEIN"/>
    <property type="match status" value="1"/>
</dbReference>
<reference evidence="2 3" key="1">
    <citation type="journal article" date="2013" name="Genome Announc.">
        <title>Genome Sequence of the Obligate Gammaproteobacterial Methanotroph Methylomicrobium album Strain BG8.</title>
        <authorList>
            <person name="Kits K.D."/>
            <person name="Kalyuzhnaya M.G."/>
            <person name="Klotz M.G."/>
            <person name="Jetten M.S."/>
            <person name="Op den Camp H.J."/>
            <person name="Vuilleumier S."/>
            <person name="Bringel F."/>
            <person name="Dispirito A.A."/>
            <person name="Murrell J.C."/>
            <person name="Bruce D."/>
            <person name="Cheng J.F."/>
            <person name="Copeland A."/>
            <person name="Goodwin L."/>
            <person name="Hauser L."/>
            <person name="Lajus A."/>
            <person name="Land M.L."/>
            <person name="Lapidus A."/>
            <person name="Lucas S."/>
            <person name="Medigue C."/>
            <person name="Pitluck S."/>
            <person name="Woyke T."/>
            <person name="Zeytun A."/>
            <person name="Stein L.Y."/>
        </authorList>
    </citation>
    <scope>NUCLEOTIDE SEQUENCE [LARGE SCALE GENOMIC DNA]</scope>
    <source>
        <strain evidence="2 3">BG8</strain>
    </source>
</reference>
<evidence type="ECO:0000313" key="2">
    <source>
        <dbReference type="EMBL" id="EIC29138.1"/>
    </source>
</evidence>
<protein>
    <recommendedName>
        <fullName evidence="1">HTH cro/C1-type domain-containing protein</fullName>
    </recommendedName>
</protein>
<feature type="domain" description="HTH cro/C1-type" evidence="1">
    <location>
        <begin position="39"/>
        <end position="92"/>
    </location>
</feature>
<name>H8GJE8_METAL</name>
<organism evidence="2 3">
    <name type="scientific">Methylomicrobium album BG8</name>
    <dbReference type="NCBI Taxonomy" id="686340"/>
    <lineage>
        <taxon>Bacteria</taxon>
        <taxon>Pseudomonadati</taxon>
        <taxon>Pseudomonadota</taxon>
        <taxon>Gammaproteobacteria</taxon>
        <taxon>Methylococcales</taxon>
        <taxon>Methylococcaceae</taxon>
        <taxon>Methylomicrobium</taxon>
    </lineage>
</organism>
<keyword evidence="3" id="KW-1185">Reference proteome</keyword>
<dbReference type="Proteomes" id="UP000005090">
    <property type="component" value="Chromosome"/>
</dbReference>
<dbReference type="InterPro" id="IPR001387">
    <property type="entry name" value="Cro/C1-type_HTH"/>
</dbReference>
<dbReference type="EMBL" id="CM001475">
    <property type="protein sequence ID" value="EIC29138.1"/>
    <property type="molecule type" value="Genomic_DNA"/>
</dbReference>
<gene>
    <name evidence="2" type="ORF">Metal_1341</name>
</gene>
<evidence type="ECO:0000313" key="3">
    <source>
        <dbReference type="Proteomes" id="UP000005090"/>
    </source>
</evidence>
<dbReference type="InterPro" id="IPR010982">
    <property type="entry name" value="Lambda_DNA-bd_dom_sf"/>
</dbReference>
<dbReference type="RefSeq" id="WP_005370792.1">
    <property type="nucleotide sequence ID" value="NZ_CM001475.1"/>
</dbReference>
<dbReference type="Pfam" id="PF17765">
    <property type="entry name" value="MLTR_LBD"/>
    <property type="match status" value="1"/>
</dbReference>
<evidence type="ECO:0000259" key="1">
    <source>
        <dbReference type="PROSITE" id="PS50943"/>
    </source>
</evidence>
<dbReference type="STRING" id="686340.Metal_1341"/>
<dbReference type="Pfam" id="PF13560">
    <property type="entry name" value="HTH_31"/>
    <property type="match status" value="1"/>
</dbReference>
<dbReference type="SMART" id="SM00530">
    <property type="entry name" value="HTH_XRE"/>
    <property type="match status" value="1"/>
</dbReference>